<reference evidence="1" key="1">
    <citation type="submission" date="2018-05" db="EMBL/GenBank/DDBJ databases">
        <authorList>
            <person name="Lanie J.A."/>
            <person name="Ng W.-L."/>
            <person name="Kazmierczak K.M."/>
            <person name="Andrzejewski T.M."/>
            <person name="Davidsen T.M."/>
            <person name="Wayne K.J."/>
            <person name="Tettelin H."/>
            <person name="Glass J.I."/>
            <person name="Rusch D."/>
            <person name="Podicherti R."/>
            <person name="Tsui H.-C.T."/>
            <person name="Winkler M.E."/>
        </authorList>
    </citation>
    <scope>NUCLEOTIDE SEQUENCE</scope>
</reference>
<accession>A0A382VFD1</accession>
<dbReference type="AlphaFoldDB" id="A0A382VFD1"/>
<name>A0A382VFD1_9ZZZZ</name>
<dbReference type="InterPro" id="IPR029058">
    <property type="entry name" value="AB_hydrolase_fold"/>
</dbReference>
<organism evidence="1">
    <name type="scientific">marine metagenome</name>
    <dbReference type="NCBI Taxonomy" id="408172"/>
    <lineage>
        <taxon>unclassified sequences</taxon>
        <taxon>metagenomes</taxon>
        <taxon>ecological metagenomes</taxon>
    </lineage>
</organism>
<evidence type="ECO:0008006" key="2">
    <source>
        <dbReference type="Google" id="ProtNLM"/>
    </source>
</evidence>
<dbReference type="PROSITE" id="PS51257">
    <property type="entry name" value="PROKAR_LIPOPROTEIN"/>
    <property type="match status" value="1"/>
</dbReference>
<dbReference type="Gene3D" id="3.40.50.1820">
    <property type="entry name" value="alpha/beta hydrolase"/>
    <property type="match status" value="1"/>
</dbReference>
<proteinExistence type="predicted"/>
<sequence length="152" mass="17397">MRDYNSKKKTKTMKMKYFIPLILLFFTSCATIVRQVLPLENLPLPTGQYNVGTKIYTWEDSSRKEWFGEASNKFRRIPVQVWFPMEGGTKQLNSSYLQYPQDYIRVISNDFDIPGSLLLNIENIRTSATINGNPKSGLGKRPIIIFSHGLGG</sequence>
<dbReference type="EMBL" id="UINC01151157">
    <property type="protein sequence ID" value="SVD44591.1"/>
    <property type="molecule type" value="Genomic_DNA"/>
</dbReference>
<gene>
    <name evidence="1" type="ORF">METZ01_LOCUS397445</name>
</gene>
<feature type="non-terminal residue" evidence="1">
    <location>
        <position position="152"/>
    </location>
</feature>
<dbReference type="Pfam" id="PF03403">
    <property type="entry name" value="PAF-AH_p_II"/>
    <property type="match status" value="1"/>
</dbReference>
<evidence type="ECO:0000313" key="1">
    <source>
        <dbReference type="EMBL" id="SVD44591.1"/>
    </source>
</evidence>
<protein>
    <recommendedName>
        <fullName evidence="2">1-alkyl-2-acetylglycerophosphocholine esterase</fullName>
    </recommendedName>
</protein>